<reference evidence="1" key="1">
    <citation type="submission" date="2020-05" db="EMBL/GenBank/DDBJ databases">
        <title>Large-scale comparative analyses of tick genomes elucidate their genetic diversity and vector capacities.</title>
        <authorList>
            <person name="Jia N."/>
            <person name="Wang J."/>
            <person name="Shi W."/>
            <person name="Du L."/>
            <person name="Sun Y."/>
            <person name="Zhan W."/>
            <person name="Jiang J."/>
            <person name="Wang Q."/>
            <person name="Zhang B."/>
            <person name="Ji P."/>
            <person name="Sakyi L.B."/>
            <person name="Cui X."/>
            <person name="Yuan T."/>
            <person name="Jiang B."/>
            <person name="Yang W."/>
            <person name="Lam T.T.-Y."/>
            <person name="Chang Q."/>
            <person name="Ding S."/>
            <person name="Wang X."/>
            <person name="Zhu J."/>
            <person name="Ruan X."/>
            <person name="Zhao L."/>
            <person name="Wei J."/>
            <person name="Que T."/>
            <person name="Du C."/>
            <person name="Cheng J."/>
            <person name="Dai P."/>
            <person name="Han X."/>
            <person name="Huang E."/>
            <person name="Gao Y."/>
            <person name="Liu J."/>
            <person name="Shao H."/>
            <person name="Ye R."/>
            <person name="Li L."/>
            <person name="Wei W."/>
            <person name="Wang X."/>
            <person name="Wang C."/>
            <person name="Yang T."/>
            <person name="Huo Q."/>
            <person name="Li W."/>
            <person name="Guo W."/>
            <person name="Chen H."/>
            <person name="Zhou L."/>
            <person name="Ni X."/>
            <person name="Tian J."/>
            <person name="Zhou Y."/>
            <person name="Sheng Y."/>
            <person name="Liu T."/>
            <person name="Pan Y."/>
            <person name="Xia L."/>
            <person name="Li J."/>
            <person name="Zhao F."/>
            <person name="Cao W."/>
        </authorList>
    </citation>
    <scope>NUCLEOTIDE SEQUENCE</scope>
    <source>
        <strain evidence="1">Hyas-2018</strain>
    </source>
</reference>
<accession>A0ACB7T2Y4</accession>
<dbReference type="EMBL" id="CM023482">
    <property type="protein sequence ID" value="KAH6939264.1"/>
    <property type="molecule type" value="Genomic_DNA"/>
</dbReference>
<protein>
    <submittedName>
        <fullName evidence="1">Uncharacterized protein</fullName>
    </submittedName>
</protein>
<proteinExistence type="predicted"/>
<keyword evidence="2" id="KW-1185">Reference proteome</keyword>
<evidence type="ECO:0000313" key="1">
    <source>
        <dbReference type="EMBL" id="KAH6939264.1"/>
    </source>
</evidence>
<organism evidence="1 2">
    <name type="scientific">Hyalomma asiaticum</name>
    <name type="common">Tick</name>
    <dbReference type="NCBI Taxonomy" id="266040"/>
    <lineage>
        <taxon>Eukaryota</taxon>
        <taxon>Metazoa</taxon>
        <taxon>Ecdysozoa</taxon>
        <taxon>Arthropoda</taxon>
        <taxon>Chelicerata</taxon>
        <taxon>Arachnida</taxon>
        <taxon>Acari</taxon>
        <taxon>Parasitiformes</taxon>
        <taxon>Ixodida</taxon>
        <taxon>Ixodoidea</taxon>
        <taxon>Ixodidae</taxon>
        <taxon>Hyalomminae</taxon>
        <taxon>Hyalomma</taxon>
    </lineage>
</organism>
<evidence type="ECO:0000313" key="2">
    <source>
        <dbReference type="Proteomes" id="UP000821845"/>
    </source>
</evidence>
<sequence length="158" mass="17787">MDAPAREFTEAEDDDKNAVQLQLEQTSKASAGLDGEGFCPREDARSQEHGIDTGGFSMEIPVEGGTGNDECEEESEDFHDDSAFLEMSSERLSTRVQKMTERMGENLLKMLQKSEENLKRASEHRDAVLQHGQQQAQKIELAKRALLDVYEKYSQESE</sequence>
<name>A0ACB7T2Y4_HYAAI</name>
<gene>
    <name evidence="1" type="ORF">HPB50_016690</name>
</gene>
<comment type="caution">
    <text evidence="1">The sequence shown here is derived from an EMBL/GenBank/DDBJ whole genome shotgun (WGS) entry which is preliminary data.</text>
</comment>
<dbReference type="Proteomes" id="UP000821845">
    <property type="component" value="Chromosome 2"/>
</dbReference>